<sequence>MTRSEVALVEDFRRKSCQIFHQTNDGFHSLMMKGFDSMGLIFSQNADRNQIQRALRTLDSERKISVEYEDSNADSVRLMMYGFIEAVHLTLRHLTQKNDEEKENFTQLNAELQKKVNDVTNEMANLMGEVNKLTDTNGRLANENGLMKEIVARNKSVQDKENELAKLRSTLPKNSNEVQEERRVLE</sequence>
<evidence type="ECO:0000313" key="3">
    <source>
        <dbReference type="Proteomes" id="UP001432027"/>
    </source>
</evidence>
<evidence type="ECO:0000313" key="2">
    <source>
        <dbReference type="EMBL" id="GMS83589.1"/>
    </source>
</evidence>
<proteinExistence type="predicted"/>
<reference evidence="2" key="1">
    <citation type="submission" date="2023-10" db="EMBL/GenBank/DDBJ databases">
        <title>Genome assembly of Pristionchus species.</title>
        <authorList>
            <person name="Yoshida K."/>
            <person name="Sommer R.J."/>
        </authorList>
    </citation>
    <scope>NUCLEOTIDE SEQUENCE</scope>
    <source>
        <strain evidence="2">RS0144</strain>
    </source>
</reference>
<organism evidence="2 3">
    <name type="scientific">Pristionchus entomophagus</name>
    <dbReference type="NCBI Taxonomy" id="358040"/>
    <lineage>
        <taxon>Eukaryota</taxon>
        <taxon>Metazoa</taxon>
        <taxon>Ecdysozoa</taxon>
        <taxon>Nematoda</taxon>
        <taxon>Chromadorea</taxon>
        <taxon>Rhabditida</taxon>
        <taxon>Rhabditina</taxon>
        <taxon>Diplogasteromorpha</taxon>
        <taxon>Diplogasteroidea</taxon>
        <taxon>Neodiplogasteridae</taxon>
        <taxon>Pristionchus</taxon>
    </lineage>
</organism>
<name>A0AAV5STU0_9BILA</name>
<protein>
    <submittedName>
        <fullName evidence="2">Uncharacterized protein</fullName>
    </submittedName>
</protein>
<keyword evidence="3" id="KW-1185">Reference proteome</keyword>
<evidence type="ECO:0000256" key="1">
    <source>
        <dbReference type="SAM" id="Coils"/>
    </source>
</evidence>
<dbReference type="AlphaFoldDB" id="A0AAV5STU0"/>
<accession>A0AAV5STU0</accession>
<gene>
    <name evidence="2" type="ORF">PENTCL1PPCAC_5764</name>
</gene>
<dbReference type="Proteomes" id="UP001432027">
    <property type="component" value="Unassembled WGS sequence"/>
</dbReference>
<feature type="coiled-coil region" evidence="1">
    <location>
        <begin position="84"/>
        <end position="177"/>
    </location>
</feature>
<comment type="caution">
    <text evidence="2">The sequence shown here is derived from an EMBL/GenBank/DDBJ whole genome shotgun (WGS) entry which is preliminary data.</text>
</comment>
<keyword evidence="1" id="KW-0175">Coiled coil</keyword>
<dbReference type="EMBL" id="BTSX01000002">
    <property type="protein sequence ID" value="GMS83589.1"/>
    <property type="molecule type" value="Genomic_DNA"/>
</dbReference>